<accession>A0A4P7Y7X7</accession>
<proteinExistence type="predicted"/>
<dbReference type="AlphaFoldDB" id="A0A4P7Y7X7"/>
<organism evidence="1 2">
    <name type="scientific">Pseudomonas veronii</name>
    <dbReference type="NCBI Taxonomy" id="76761"/>
    <lineage>
        <taxon>Bacteria</taxon>
        <taxon>Pseudomonadati</taxon>
        <taxon>Pseudomonadota</taxon>
        <taxon>Gammaproteobacteria</taxon>
        <taxon>Pseudomonadales</taxon>
        <taxon>Pseudomonadaceae</taxon>
        <taxon>Pseudomonas</taxon>
    </lineage>
</organism>
<reference evidence="2" key="1">
    <citation type="submission" date="2019-04" db="EMBL/GenBank/DDBJ databases">
        <title>Complete genome sequence of Pseudomonas veronii strain PVy, a versatile degrader capable of using multiple contaminants as sole carbon sources.</title>
        <authorList>
            <person name="Lopez-Echartea E."/>
            <person name="Ridl J."/>
            <person name="Pajer P."/>
            <person name="Strejcek M."/>
            <person name="Suman J."/>
            <person name="Uhlik O."/>
        </authorList>
    </citation>
    <scope>NUCLEOTIDE SEQUENCE [LARGE SCALE GENOMIC DNA]</scope>
    <source>
        <strain evidence="2">Pvy</strain>
    </source>
</reference>
<name>A0A4P7Y7X7_PSEVE</name>
<dbReference type="Proteomes" id="UP000298274">
    <property type="component" value="Chromosome"/>
</dbReference>
<evidence type="ECO:0000313" key="1">
    <source>
        <dbReference type="EMBL" id="QCG67354.1"/>
    </source>
</evidence>
<sequence>MDRQIVYPGQILPETALLQMAKDAMIGSAKLAAAMLGTSTIANGFAVTPTGPASLQIVVAPGEIYAMANVDSLAFSTLPADTTHSILKQGIMLDGVTLSCPAPTTTGQSINYLVQVTYQDQDSTPVLLPYYNSANPALPYSGMGNNGLTQNTSRKGVAIVQVKAGASAATGSQVTPAPDSGYVGLFVATVAYGQTTITSGNITQYAGAPLLPSGVLQSIQGGNTTYALDTGAVNACAATFFQRLQRWLTG</sequence>
<protein>
    <submittedName>
        <fullName evidence="1">Uncharacterized protein</fullName>
    </submittedName>
</protein>
<dbReference type="RefSeq" id="WP_141123302.1">
    <property type="nucleotide sequence ID" value="NZ_CP039631.3"/>
</dbReference>
<gene>
    <name evidence="1" type="ORF">E4167_23565</name>
</gene>
<dbReference type="EMBL" id="CP039631">
    <property type="protein sequence ID" value="QCG67354.1"/>
    <property type="molecule type" value="Genomic_DNA"/>
</dbReference>
<evidence type="ECO:0000313" key="2">
    <source>
        <dbReference type="Proteomes" id="UP000298274"/>
    </source>
</evidence>